<reference evidence="2" key="1">
    <citation type="submission" date="2022-03" db="EMBL/GenBank/DDBJ databases">
        <authorList>
            <person name="Tunstrom K."/>
        </authorList>
    </citation>
    <scope>NUCLEOTIDE SEQUENCE</scope>
</reference>
<dbReference type="InterPro" id="IPR006631">
    <property type="entry name" value="DM4_12"/>
</dbReference>
<dbReference type="PANTHER" id="PTHR21398:SF22">
    <property type="entry name" value="IP12060P-RELATED"/>
    <property type="match status" value="1"/>
</dbReference>
<evidence type="ECO:0000256" key="1">
    <source>
        <dbReference type="SAM" id="SignalP"/>
    </source>
</evidence>
<accession>A0AAU9TJ29</accession>
<proteinExistence type="predicted"/>
<protein>
    <submittedName>
        <fullName evidence="2">Uncharacterized protein</fullName>
    </submittedName>
</protein>
<keyword evidence="1" id="KW-0732">Signal</keyword>
<dbReference type="PANTHER" id="PTHR21398">
    <property type="entry name" value="AGAP007094-PA"/>
    <property type="match status" value="1"/>
</dbReference>
<dbReference type="Proteomes" id="UP001153954">
    <property type="component" value="Unassembled WGS sequence"/>
</dbReference>
<comment type="caution">
    <text evidence="2">The sequence shown here is derived from an EMBL/GenBank/DDBJ whole genome shotgun (WGS) entry which is preliminary data.</text>
</comment>
<dbReference type="SMART" id="SM00718">
    <property type="entry name" value="DM4_12"/>
    <property type="match status" value="1"/>
</dbReference>
<evidence type="ECO:0000313" key="2">
    <source>
        <dbReference type="EMBL" id="CAH2087604.1"/>
    </source>
</evidence>
<evidence type="ECO:0000313" key="3">
    <source>
        <dbReference type="Proteomes" id="UP001153954"/>
    </source>
</evidence>
<dbReference type="EMBL" id="CAKOGL010000006">
    <property type="protein sequence ID" value="CAH2087604.1"/>
    <property type="molecule type" value="Genomic_DNA"/>
</dbReference>
<dbReference type="AlphaFoldDB" id="A0AAU9TJ29"/>
<feature type="chain" id="PRO_5043572140" evidence="1">
    <location>
        <begin position="20"/>
        <end position="195"/>
    </location>
</feature>
<name>A0AAU9TJ29_EUPED</name>
<keyword evidence="3" id="KW-1185">Reference proteome</keyword>
<gene>
    <name evidence="2" type="ORF">EEDITHA_LOCUS3849</name>
</gene>
<dbReference type="Pfam" id="PF07841">
    <property type="entry name" value="DM4_12"/>
    <property type="match status" value="1"/>
</dbReference>
<sequence>MTWRKLLPVMLLLISSSNSHEVTKRGLIFPPTSLYGLFVAIAVPIDIPDKNVFVSYNFEANYSVVTNITELDEVIFPNLPVITARHARSITRELAYMTLETKFKEHGMNGKECMLRNICEAAETPLYNNGLVGHVMHIIFTPSSSKEEGIDEDYYKAEMDGLRGDCDKYLELCPFSLFDVITRLVETADHKQTVS</sequence>
<organism evidence="2 3">
    <name type="scientific">Euphydryas editha</name>
    <name type="common">Edith's checkerspot</name>
    <dbReference type="NCBI Taxonomy" id="104508"/>
    <lineage>
        <taxon>Eukaryota</taxon>
        <taxon>Metazoa</taxon>
        <taxon>Ecdysozoa</taxon>
        <taxon>Arthropoda</taxon>
        <taxon>Hexapoda</taxon>
        <taxon>Insecta</taxon>
        <taxon>Pterygota</taxon>
        <taxon>Neoptera</taxon>
        <taxon>Endopterygota</taxon>
        <taxon>Lepidoptera</taxon>
        <taxon>Glossata</taxon>
        <taxon>Ditrysia</taxon>
        <taxon>Papilionoidea</taxon>
        <taxon>Nymphalidae</taxon>
        <taxon>Nymphalinae</taxon>
        <taxon>Euphydryas</taxon>
    </lineage>
</organism>
<feature type="signal peptide" evidence="1">
    <location>
        <begin position="1"/>
        <end position="19"/>
    </location>
</feature>